<evidence type="ECO:0000313" key="5">
    <source>
        <dbReference type="Proteomes" id="UP000539372"/>
    </source>
</evidence>
<dbReference type="PROSITE" id="PS00530">
    <property type="entry name" value="RNASE_T2_1"/>
    <property type="match status" value="1"/>
</dbReference>
<dbReference type="PANTHER" id="PTHR11240">
    <property type="entry name" value="RIBONUCLEASE T2"/>
    <property type="match status" value="1"/>
</dbReference>
<sequence>MISRTFIVAFALLLWPISAGADDQPAYTLSLSWEPAFCEFNRDLPECNGQTVDTAETGRFALHGLWPESPDHVYCDVSPTVRETDKQGDWSKLPKVELPPELKESLSEAMPGTEENQARHEWIKHGTCYDRAEPEAYFSDSVNLLDQINTSPITSLFTNSVGTTLTSEAVSQAFDKAFGRGAGSKVSLHCKNTGGRKLIVEMRINLAGDVSAKNLSNMIRLAQERDDSCESGEIDPVGLGKP</sequence>
<dbReference type="Proteomes" id="UP000539372">
    <property type="component" value="Unassembled WGS sequence"/>
</dbReference>
<protein>
    <submittedName>
        <fullName evidence="4">Ribonuclease</fullName>
    </submittedName>
</protein>
<evidence type="ECO:0000256" key="2">
    <source>
        <dbReference type="RuleBase" id="RU004328"/>
    </source>
</evidence>
<keyword evidence="5" id="KW-1185">Reference proteome</keyword>
<dbReference type="SUPFAM" id="SSF55895">
    <property type="entry name" value="Ribonuclease Rh-like"/>
    <property type="match status" value="1"/>
</dbReference>
<feature type="chain" id="PRO_5030730991" evidence="3">
    <location>
        <begin position="22"/>
        <end position="242"/>
    </location>
</feature>
<evidence type="ECO:0000256" key="1">
    <source>
        <dbReference type="ARBA" id="ARBA00007469"/>
    </source>
</evidence>
<reference evidence="4 5" key="1">
    <citation type="submission" date="2020-04" db="EMBL/GenBank/DDBJ databases">
        <title>Rhodospirillaceae bacterium KN72 isolated from deep sea.</title>
        <authorList>
            <person name="Zhang D.-C."/>
        </authorList>
    </citation>
    <scope>NUCLEOTIDE SEQUENCE [LARGE SCALE GENOMIC DNA]</scope>
    <source>
        <strain evidence="4 5">KN72</strain>
    </source>
</reference>
<dbReference type="InterPro" id="IPR001568">
    <property type="entry name" value="RNase_T2-like"/>
</dbReference>
<gene>
    <name evidence="4" type="ORF">HH303_18065</name>
</gene>
<evidence type="ECO:0000256" key="3">
    <source>
        <dbReference type="SAM" id="SignalP"/>
    </source>
</evidence>
<accession>A0A7Y0HH71</accession>
<dbReference type="GO" id="GO:0033897">
    <property type="term" value="F:ribonuclease T2 activity"/>
    <property type="evidence" value="ECO:0007669"/>
    <property type="project" value="InterPro"/>
</dbReference>
<dbReference type="EMBL" id="JABBNT010000005">
    <property type="protein sequence ID" value="NMM46403.1"/>
    <property type="molecule type" value="Genomic_DNA"/>
</dbReference>
<dbReference type="PANTHER" id="PTHR11240:SF22">
    <property type="entry name" value="RIBONUCLEASE T2"/>
    <property type="match status" value="1"/>
</dbReference>
<name>A0A7Y0HH71_9PROT</name>
<dbReference type="RefSeq" id="WP_169626761.1">
    <property type="nucleotide sequence ID" value="NZ_JABBNT010000005.1"/>
</dbReference>
<comment type="caution">
    <text evidence="4">The sequence shown here is derived from an EMBL/GenBank/DDBJ whole genome shotgun (WGS) entry which is preliminary data.</text>
</comment>
<dbReference type="GO" id="GO:0003723">
    <property type="term" value="F:RNA binding"/>
    <property type="evidence" value="ECO:0007669"/>
    <property type="project" value="InterPro"/>
</dbReference>
<dbReference type="AlphaFoldDB" id="A0A7Y0HH71"/>
<organism evidence="4 5">
    <name type="scientific">Pacificispira spongiicola</name>
    <dbReference type="NCBI Taxonomy" id="2729598"/>
    <lineage>
        <taxon>Bacteria</taxon>
        <taxon>Pseudomonadati</taxon>
        <taxon>Pseudomonadota</taxon>
        <taxon>Alphaproteobacteria</taxon>
        <taxon>Rhodospirillales</taxon>
        <taxon>Rhodospirillaceae</taxon>
        <taxon>Pacificispira</taxon>
    </lineage>
</organism>
<evidence type="ECO:0000313" key="4">
    <source>
        <dbReference type="EMBL" id="NMM46403.1"/>
    </source>
</evidence>
<dbReference type="InterPro" id="IPR018188">
    <property type="entry name" value="RNase_T2_His_AS_1"/>
</dbReference>
<dbReference type="GO" id="GO:0006401">
    <property type="term" value="P:RNA catabolic process"/>
    <property type="evidence" value="ECO:0007669"/>
    <property type="project" value="TreeGrafter"/>
</dbReference>
<dbReference type="Gene3D" id="3.90.730.10">
    <property type="entry name" value="Ribonuclease T2-like"/>
    <property type="match status" value="1"/>
</dbReference>
<dbReference type="Pfam" id="PF00445">
    <property type="entry name" value="Ribonuclease_T2"/>
    <property type="match status" value="1"/>
</dbReference>
<comment type="similarity">
    <text evidence="1 2">Belongs to the RNase T2 family.</text>
</comment>
<proteinExistence type="inferred from homology"/>
<feature type="signal peptide" evidence="3">
    <location>
        <begin position="1"/>
        <end position="21"/>
    </location>
</feature>
<dbReference type="InterPro" id="IPR036430">
    <property type="entry name" value="RNase_T2-like_sf"/>
</dbReference>
<keyword evidence="3" id="KW-0732">Signal</keyword>